<evidence type="ECO:0000313" key="1">
    <source>
        <dbReference type="EMBL" id="AFK05715.1"/>
    </source>
</evidence>
<accession>A0ABN4ATK1</accession>
<gene>
    <name evidence="1" type="ordered locus">Emtol_0029</name>
</gene>
<reference evidence="1 2" key="1">
    <citation type="submission" date="2011-07" db="EMBL/GenBank/DDBJ databases">
        <title>The complete genome of plasmid 4 of Emticicia oligotrophica DSM 17448.</title>
        <authorList>
            <consortium name="US DOE Joint Genome Institute (JGI-PGF)"/>
            <person name="Lucas S."/>
            <person name="Han J."/>
            <person name="Lapidus A."/>
            <person name="Bruce D."/>
            <person name="Goodwin L."/>
            <person name="Pitluck S."/>
            <person name="Peters L."/>
            <person name="Kyrpides N."/>
            <person name="Mavromatis K."/>
            <person name="Ivanova N."/>
            <person name="Ovchinnikova G."/>
            <person name="Teshima H."/>
            <person name="Detter J.C."/>
            <person name="Tapia R."/>
            <person name="Han C."/>
            <person name="Land M."/>
            <person name="Hauser L."/>
            <person name="Markowitz V."/>
            <person name="Cheng J.-F."/>
            <person name="Hugenholtz P."/>
            <person name="Woyke T."/>
            <person name="Wu D."/>
            <person name="Tindall B."/>
            <person name="Pomrenke H."/>
            <person name="Brambilla E."/>
            <person name="Klenk H.-P."/>
            <person name="Eisen J.A."/>
        </authorList>
    </citation>
    <scope>NUCLEOTIDE SEQUENCE [LARGE SCALE GENOMIC DNA]</scope>
    <source>
        <strain evidence="2">DSM 17448 / GPTSA100-15</strain>
        <plasmid evidence="1 2">pEMTOL04</plasmid>
    </source>
</reference>
<evidence type="ECO:0008006" key="3">
    <source>
        <dbReference type="Google" id="ProtNLM"/>
    </source>
</evidence>
<dbReference type="RefSeq" id="WP_015026381.1">
    <property type="nucleotide sequence ID" value="NC_018744.1"/>
</dbReference>
<dbReference type="EMBL" id="CP002965">
    <property type="protein sequence ID" value="AFK05715.1"/>
    <property type="molecule type" value="Genomic_DNA"/>
</dbReference>
<evidence type="ECO:0000313" key="2">
    <source>
        <dbReference type="Proteomes" id="UP000002875"/>
    </source>
</evidence>
<keyword evidence="2" id="KW-1185">Reference proteome</keyword>
<protein>
    <recommendedName>
        <fullName evidence="3">ParB/Sulfiredoxin domain-containing protein</fullName>
    </recommendedName>
</protein>
<name>A0ABN4ATK1_EMTOG</name>
<geneLocation type="plasmid" evidence="1 2">
    <name>pEMTOL04</name>
</geneLocation>
<dbReference type="Proteomes" id="UP000002875">
    <property type="component" value="Plasmid pEMTOL04"/>
</dbReference>
<proteinExistence type="predicted"/>
<sequence length="309" mass="34862">MKTNIKDILATKTKQALSSNILQADNIKKNIVIIDELRSLIPPLSSEEYAQLETNILTHGCQTPLQLWQTPKQSLGITASNSDEIAYVLIDGHNRFKVCSAHNLPFEIYQLSFDSIKEAKDYMINLQLGRRNLSPTQIAYFRGLRYNNEKANKTENLSKGQNVLSGKNEEDFVNVPPKGQNVPSKLSTAERLAEEYKVNPKTIKRDAEFAKGLEKLESSLRNQILDGTIKIDKSAIQEIGKNYHSDNLIGDIAEIENLTLTNSHTKEVIPIKEKLDEISALLKKFSKTQKKSDLEELIKTAKETLKILK</sequence>
<organism evidence="1 2">
    <name type="scientific">Emticicia oligotrophica (strain DSM 17448 / CIP 109782 / MTCC 6937 / GPTSA100-15)</name>
    <dbReference type="NCBI Taxonomy" id="929562"/>
    <lineage>
        <taxon>Bacteria</taxon>
        <taxon>Pseudomonadati</taxon>
        <taxon>Bacteroidota</taxon>
        <taxon>Cytophagia</taxon>
        <taxon>Cytophagales</taxon>
        <taxon>Leadbetterellaceae</taxon>
        <taxon>Emticicia</taxon>
    </lineage>
</organism>
<keyword evidence="1" id="KW-0614">Plasmid</keyword>